<dbReference type="Pfam" id="PF19786">
    <property type="entry name" value="DUF6270"/>
    <property type="match status" value="1"/>
</dbReference>
<proteinExistence type="predicted"/>
<evidence type="ECO:0000313" key="2">
    <source>
        <dbReference type="Proteomes" id="UP001229355"/>
    </source>
</evidence>
<organism evidence="1 2">
    <name type="scientific">Sinorhizobium garamanticum</name>
    <dbReference type="NCBI Taxonomy" id="680247"/>
    <lineage>
        <taxon>Bacteria</taxon>
        <taxon>Pseudomonadati</taxon>
        <taxon>Pseudomonadota</taxon>
        <taxon>Alphaproteobacteria</taxon>
        <taxon>Hyphomicrobiales</taxon>
        <taxon>Rhizobiaceae</taxon>
        <taxon>Sinorhizobium/Ensifer group</taxon>
        <taxon>Sinorhizobium</taxon>
    </lineage>
</organism>
<evidence type="ECO:0000313" key="1">
    <source>
        <dbReference type="EMBL" id="WEX91075.1"/>
    </source>
</evidence>
<dbReference type="EMBL" id="CP120374">
    <property type="protein sequence ID" value="WEX91075.1"/>
    <property type="molecule type" value="Genomic_DNA"/>
</dbReference>
<dbReference type="RefSeq" id="WP_280663040.1">
    <property type="nucleotide sequence ID" value="NZ_CP120374.1"/>
</dbReference>
<name>A0ABY8DNC1_9HYPH</name>
<reference evidence="1 2" key="1">
    <citation type="submission" date="2023-03" db="EMBL/GenBank/DDBJ databases">
        <authorList>
            <person name="Kaur S."/>
            <person name="Espinosa-Saiz D."/>
            <person name="Velazquez E."/>
            <person name="Menendez E."/>
            <person name="diCenzo G.C."/>
        </authorList>
    </citation>
    <scope>NUCLEOTIDE SEQUENCE [LARGE SCALE GENOMIC DNA]</scope>
    <source>
        <strain evidence="1 2">LMG 24692</strain>
    </source>
</reference>
<keyword evidence="2" id="KW-1185">Reference proteome</keyword>
<protein>
    <submittedName>
        <fullName evidence="1">DUF6270 domain-containing protein</fullName>
    </submittedName>
</protein>
<sequence>MKLAIFGSCVTRDVVAHLPPSIELVSYIARSSVVSAAQKKPYRIEEELPDSIGAFERRMIRHDLEKTGIESLIQSNPDIVVIDLIDERFQVYEYSGTLVTLSARIAKERLGAEIRRKGRLFRRDEDFGKYFSQCAELILGRLCGGKTRVLVNEAYWAERHAADDGTKLYDDLVNIRRNNERLSQYYNSLRRFLPKENFIRYDGQLLGDPKHIWGESPFHYTAPYYQYIARKIVELGKEQCA</sequence>
<dbReference type="Proteomes" id="UP001229355">
    <property type="component" value="Chromosome 2"/>
</dbReference>
<accession>A0ABY8DNC1</accession>
<dbReference type="InterPro" id="IPR046237">
    <property type="entry name" value="DUF6270"/>
</dbReference>
<gene>
    <name evidence="1" type="ORF">PZN02_004686</name>
</gene>